<dbReference type="GO" id="GO:0097225">
    <property type="term" value="C:sperm midpiece"/>
    <property type="evidence" value="ECO:0007669"/>
    <property type="project" value="TreeGrafter"/>
</dbReference>
<dbReference type="PANTHER" id="PTHR14716:SF0">
    <property type="entry name" value="CILIA- AND FLAGELLA-ASSOCIATED PROTEIN 69"/>
    <property type="match status" value="1"/>
</dbReference>
<feature type="domain" description="Cilia- and flagella-associated protein 69 ARM repeats" evidence="2">
    <location>
        <begin position="23"/>
        <end position="433"/>
    </location>
</feature>
<organism evidence="3 4">
    <name type="scientific">Laodelphax striatellus</name>
    <name type="common">Small brown planthopper</name>
    <name type="synonym">Delphax striatella</name>
    <dbReference type="NCBI Taxonomy" id="195883"/>
    <lineage>
        <taxon>Eukaryota</taxon>
        <taxon>Metazoa</taxon>
        <taxon>Ecdysozoa</taxon>
        <taxon>Arthropoda</taxon>
        <taxon>Hexapoda</taxon>
        <taxon>Insecta</taxon>
        <taxon>Pterygota</taxon>
        <taxon>Neoptera</taxon>
        <taxon>Paraneoptera</taxon>
        <taxon>Hemiptera</taxon>
        <taxon>Auchenorrhyncha</taxon>
        <taxon>Fulgoroidea</taxon>
        <taxon>Delphacidae</taxon>
        <taxon>Criomorphinae</taxon>
        <taxon>Laodelphax</taxon>
    </lineage>
</organism>
<dbReference type="InterPro" id="IPR048732">
    <property type="entry name" value="CFA69"/>
</dbReference>
<dbReference type="AlphaFoldDB" id="A0A482WX91"/>
<evidence type="ECO:0000256" key="1">
    <source>
        <dbReference type="SAM" id="Coils"/>
    </source>
</evidence>
<protein>
    <recommendedName>
        <fullName evidence="2">Cilia- and flagella-associated protein 69 ARM repeats domain-containing protein</fullName>
    </recommendedName>
</protein>
<dbReference type="OrthoDB" id="6628771at2759"/>
<name>A0A482WX91_LAOST</name>
<dbReference type="PANTHER" id="PTHR14716">
    <property type="entry name" value="CILIA- AND FLAGELLA-ASSOCIATED PROTEIN 69"/>
    <property type="match status" value="1"/>
</dbReference>
<dbReference type="InterPro" id="IPR048733">
    <property type="entry name" value="CFA69_ARM_dom"/>
</dbReference>
<dbReference type="InParanoid" id="A0A482WX91"/>
<feature type="coiled-coil region" evidence="1">
    <location>
        <begin position="767"/>
        <end position="855"/>
    </location>
</feature>
<evidence type="ECO:0000259" key="2">
    <source>
        <dbReference type="Pfam" id="PF21049"/>
    </source>
</evidence>
<dbReference type="GO" id="GO:0097730">
    <property type="term" value="C:non-motile cilium"/>
    <property type="evidence" value="ECO:0007669"/>
    <property type="project" value="TreeGrafter"/>
</dbReference>
<accession>A0A482WX91</accession>
<gene>
    <name evidence="3" type="ORF">LSTR_LSTR005578</name>
</gene>
<feature type="domain" description="Cilia- and flagella-associated protein 69 ARM repeats" evidence="2">
    <location>
        <begin position="546"/>
        <end position="745"/>
    </location>
</feature>
<comment type="caution">
    <text evidence="3">The sequence shown here is derived from an EMBL/GenBank/DDBJ whole genome shotgun (WGS) entry which is preliminary data.</text>
</comment>
<proteinExistence type="predicted"/>
<dbReference type="Proteomes" id="UP000291343">
    <property type="component" value="Unassembled WGS sequence"/>
</dbReference>
<evidence type="ECO:0000313" key="4">
    <source>
        <dbReference type="Proteomes" id="UP000291343"/>
    </source>
</evidence>
<evidence type="ECO:0000313" key="3">
    <source>
        <dbReference type="EMBL" id="RZF38217.1"/>
    </source>
</evidence>
<keyword evidence="4" id="KW-1185">Reference proteome</keyword>
<dbReference type="Pfam" id="PF21049">
    <property type="entry name" value="CFA69_ARM_rpt"/>
    <property type="match status" value="2"/>
</dbReference>
<reference evidence="3 4" key="1">
    <citation type="journal article" date="2017" name="Gigascience">
        <title>Genome sequence of the small brown planthopper, Laodelphax striatellus.</title>
        <authorList>
            <person name="Zhu J."/>
            <person name="Jiang F."/>
            <person name="Wang X."/>
            <person name="Yang P."/>
            <person name="Bao Y."/>
            <person name="Zhao W."/>
            <person name="Wang W."/>
            <person name="Lu H."/>
            <person name="Wang Q."/>
            <person name="Cui N."/>
            <person name="Li J."/>
            <person name="Chen X."/>
            <person name="Luo L."/>
            <person name="Yu J."/>
            <person name="Kang L."/>
            <person name="Cui F."/>
        </authorList>
    </citation>
    <scope>NUCLEOTIDE SEQUENCE [LARGE SCALE GENOMIC DNA]</scope>
    <source>
        <strain evidence="3">Lst14</strain>
    </source>
</reference>
<keyword evidence="1" id="KW-0175">Coiled coil</keyword>
<dbReference type="GO" id="GO:1902093">
    <property type="term" value="P:positive regulation of flagellated sperm motility"/>
    <property type="evidence" value="ECO:0007669"/>
    <property type="project" value="TreeGrafter"/>
</dbReference>
<sequence length="957" mass="111234">MVENENTDLMRASELILMLRNNLSDSLSRSLLERNIRLFKDFIKITNKKIMVHDIRNVALVVDNLFACLEESKLYLAPLQCLLTMISNPPHMSKVSDTIQSVDILKDYLNILGGLLLKLVAEETFQKMILTIIYNLFTEDARKTCPSVIGVPWCVEALELSSLPQEIANVLKLDMHYNRHEFFIVIDAISELSRHFCLKLMDSGLINILLSSLATIDTNVERTHISDNQFLNINLIILWRLMETCKTEDYSKHIETISSTTFKDFMMVLTRITQEGNGLKSSKVYRNNMFSLMLDLIQTFPDMDISIAKSYFMEIVRCRRKEASVCEFGDGNKEFISKLEQHDIHFERIFLSTLKYLVTSPSNNEDYHFSTEVMELLLGYLSSWSSPKDYILWSSVQSSQLLMAFKLLPTISSKLLDDFLSKNGPNRLMQTLELFRHEMIGVTVLFEATLCLLKILKYNEKHNSFPTLVKQIDVYIMIKLARRCLEMEVMSTYFQDTLTNLLCIINSLLSQDNFELPRIQDLLFTIAFDSIKRILFPRKVDSVLSNRLNVAVSEILWRCIIQFPENSERFIHSNGIYLVLDLIQIVPRMLKIKYLTLLADLCEDPISVPHLITWRTRRKVKEVPIGSGIMRLLCHLWRQEEEFIGVKRDEHGCIEDWQEPLMGGVQRELNKQMEDDDTEMFTMFTDMRIKIYIIVQYLTVRYKDITTIAENQYKLNYLPLDSHDKITMKLIENYFKLSVGGIWKELAKDNVPYRPIDQMSPIYRNVVQSLAEEHDNFSQTLKCAQRDIIEQRDNEVVKKEEEIRSLDNSCKLAPTLKALAELCLNARIGSRELLLQEKTKQIEQIEECRKREGKEDVIDTYPKNLLITTMTAGRKSMYQSFPNGECNPPKLKSGTGKVRETTYPETSLSEIGLERDVLFDFRHDASIREHKFEKELKSKSPAGDISRLDPKHYKCFL</sequence>
<dbReference type="EMBL" id="QKKF02022802">
    <property type="protein sequence ID" value="RZF38217.1"/>
    <property type="molecule type" value="Genomic_DNA"/>
</dbReference>